<dbReference type="EMBL" id="FOQA01000004">
    <property type="protein sequence ID" value="SFH90145.1"/>
    <property type="molecule type" value="Genomic_DNA"/>
</dbReference>
<evidence type="ECO:0000313" key="2">
    <source>
        <dbReference type="EMBL" id="SFH90145.1"/>
    </source>
</evidence>
<evidence type="ECO:0000313" key="3">
    <source>
        <dbReference type="Proteomes" id="UP000199287"/>
    </source>
</evidence>
<evidence type="ECO:0000256" key="1">
    <source>
        <dbReference type="SAM" id="SignalP"/>
    </source>
</evidence>
<name>A0A1I3DTX7_9FIRM</name>
<dbReference type="OrthoDB" id="1937675at2"/>
<keyword evidence="2" id="KW-0449">Lipoprotein</keyword>
<dbReference type="Gene3D" id="3.90.1010.20">
    <property type="match status" value="1"/>
</dbReference>
<proteinExistence type="predicted"/>
<dbReference type="PROSITE" id="PS51257">
    <property type="entry name" value="PROKAR_LIPOPROTEIN"/>
    <property type="match status" value="1"/>
</dbReference>
<keyword evidence="3" id="KW-1185">Reference proteome</keyword>
<gene>
    <name evidence="2" type="ORF">SAMN05192551_104110</name>
</gene>
<protein>
    <submittedName>
        <fullName evidence="2">Major membrane immunogen, membrane-anchored lipoprotein</fullName>
    </submittedName>
</protein>
<dbReference type="STRING" id="69895.SAMN05192551_104110"/>
<organism evidence="2 3">
    <name type="scientific">Tindallia magadiensis</name>
    <dbReference type="NCBI Taxonomy" id="69895"/>
    <lineage>
        <taxon>Bacteria</taxon>
        <taxon>Bacillati</taxon>
        <taxon>Bacillota</taxon>
        <taxon>Clostridia</taxon>
        <taxon>Peptostreptococcales</taxon>
        <taxon>Tindalliaceae</taxon>
        <taxon>Tindallia</taxon>
    </lineage>
</organism>
<reference evidence="3" key="1">
    <citation type="submission" date="2016-10" db="EMBL/GenBank/DDBJ databases">
        <authorList>
            <person name="Varghese N."/>
            <person name="Submissions S."/>
        </authorList>
    </citation>
    <scope>NUCLEOTIDE SEQUENCE [LARGE SCALE GENOMIC DNA]</scope>
    <source>
        <strain evidence="3">Z-7934</strain>
    </source>
</reference>
<accession>A0A1I3DTX7</accession>
<dbReference type="Proteomes" id="UP000199287">
    <property type="component" value="Unassembled WGS sequence"/>
</dbReference>
<feature type="signal peptide" evidence="1">
    <location>
        <begin position="1"/>
        <end position="20"/>
    </location>
</feature>
<dbReference type="AlphaFoldDB" id="A0A1I3DTX7"/>
<dbReference type="RefSeq" id="WP_093371513.1">
    <property type="nucleotide sequence ID" value="NZ_FOQA01000004.1"/>
</dbReference>
<sequence>MKKSLLFVSIILILSLMVVGCGDSGATEEVTTEEPAGEVEVLTAEETEFNERGHKAVIEITRENEEIIAVNYNEVYEDGGSKKEDEDYNANMEAGSGIAFVDAVAELEEALIAAQDPEAVDVVSGATSSHGKFVELAKEALQ</sequence>
<keyword evidence="1" id="KW-0732">Signal</keyword>
<feature type="chain" id="PRO_5039405952" evidence="1">
    <location>
        <begin position="21"/>
        <end position="142"/>
    </location>
</feature>